<keyword evidence="2" id="KW-1185">Reference proteome</keyword>
<gene>
    <name evidence="1" type="ORF">PCOR1329_LOCUS48423</name>
</gene>
<name>A0ABN9UIK2_9DINO</name>
<dbReference type="EMBL" id="CAUYUJ010015846">
    <property type="protein sequence ID" value="CAK0858856.1"/>
    <property type="molecule type" value="Genomic_DNA"/>
</dbReference>
<accession>A0ABN9UIK2</accession>
<evidence type="ECO:0000313" key="2">
    <source>
        <dbReference type="Proteomes" id="UP001189429"/>
    </source>
</evidence>
<dbReference type="Proteomes" id="UP001189429">
    <property type="component" value="Unassembled WGS sequence"/>
</dbReference>
<protein>
    <submittedName>
        <fullName evidence="1">Uncharacterized protein</fullName>
    </submittedName>
</protein>
<comment type="caution">
    <text evidence="1">The sequence shown here is derived from an EMBL/GenBank/DDBJ whole genome shotgun (WGS) entry which is preliminary data.</text>
</comment>
<evidence type="ECO:0000313" key="1">
    <source>
        <dbReference type="EMBL" id="CAK0858856.1"/>
    </source>
</evidence>
<proteinExistence type="predicted"/>
<organism evidence="1 2">
    <name type="scientific">Prorocentrum cordatum</name>
    <dbReference type="NCBI Taxonomy" id="2364126"/>
    <lineage>
        <taxon>Eukaryota</taxon>
        <taxon>Sar</taxon>
        <taxon>Alveolata</taxon>
        <taxon>Dinophyceae</taxon>
        <taxon>Prorocentrales</taxon>
        <taxon>Prorocentraceae</taxon>
        <taxon>Prorocentrum</taxon>
    </lineage>
</organism>
<sequence>MHAINKPKLPRKTPDTINVVISVTNDTLPYWCEDIRDGEWGEDVTISVYIKTPGLRPDEERVLASNDRFEMIAIPNFGRNEHSYVWHLARKASSFAGVEIFTKTNAMNCDAQSRNRHGRCDLGRMVKYMVDVARNGSYESVSYPWDLDRRYLVVRCDPVWNDHPLYHDLCEVAQPGKKPSYLMQIRTRNYKYGRVPLFIINDPKVTTSSGPADLRFALSQVPQPLPLIHETYGEGMFAVRRDVLNQYSASWYHEWKSITYAQFQTARDDAEAAMFSTAYDGLHHDVVMMEIFPLLFGQATDKQEVHYWVDDGCRTERDSIPRDYAGAYVQEAQAEAFARCCADDGSSCTSPQNCIAEQPGTHFAAAAACHDQGMRLCTSHELLSEVCCGTGGSCDSYPIWTSSAGATTPQEKPAWLVSTSTVDLFDTVDAMMKFSEADRKLPILIDSWREGGRGYDANHSMYAKSEYLEHPVYMPLPEW</sequence>
<reference evidence="1" key="1">
    <citation type="submission" date="2023-10" db="EMBL/GenBank/DDBJ databases">
        <authorList>
            <person name="Chen Y."/>
            <person name="Shah S."/>
            <person name="Dougan E. K."/>
            <person name="Thang M."/>
            <person name="Chan C."/>
        </authorList>
    </citation>
    <scope>NUCLEOTIDE SEQUENCE [LARGE SCALE GENOMIC DNA]</scope>
</reference>